<comment type="caution">
    <text evidence="2">The sequence shown here is derived from an EMBL/GenBank/DDBJ whole genome shotgun (WGS) entry which is preliminary data.</text>
</comment>
<feature type="compositionally biased region" description="Pro residues" evidence="1">
    <location>
        <begin position="48"/>
        <end position="76"/>
    </location>
</feature>
<organism evidence="2 3">
    <name type="scientific">Mycena pura</name>
    <dbReference type="NCBI Taxonomy" id="153505"/>
    <lineage>
        <taxon>Eukaryota</taxon>
        <taxon>Fungi</taxon>
        <taxon>Dikarya</taxon>
        <taxon>Basidiomycota</taxon>
        <taxon>Agaricomycotina</taxon>
        <taxon>Agaricomycetes</taxon>
        <taxon>Agaricomycetidae</taxon>
        <taxon>Agaricales</taxon>
        <taxon>Marasmiineae</taxon>
        <taxon>Mycenaceae</taxon>
        <taxon>Mycena</taxon>
    </lineage>
</organism>
<feature type="compositionally biased region" description="Basic residues" evidence="1">
    <location>
        <begin position="408"/>
        <end position="417"/>
    </location>
</feature>
<sequence length="583" mass="62086">MADTEYRTSAREQTLGKPLDTASRRRSRASHESAAVSTRSWVLTNAQSPPPPPPAEPIPVPEPVPTLSPFPRPLPEPPRRTSTVDEAGAEHMTVDVPPAEAGYQWTTGHVNKAREAHAHREGKGFVGGFVNSLRRLPRALVRTRRRRRGTMGTEGTEETEGTGMTGNTLPKYASTPPTPVVGDASVGFVRGGLAARGVQGLHGAGRNAAAAQPIHPSFILVPPEDGVQQGLTPHSEHGEGEAMPSGLEVPMVMESQYGRPVSSIHGTPASAPSARLSHADDRAAARAVDDGDEPVSVHPHPLPTEDYRRMSAHDLHSRTTIDSGSFSTGSPSFSSELHNPLYRFFNALHLLPWVATERVTADYHPKHKPKTGVSWYYPEGGLPATAPGSDHPTPDLDPSNTQSASRRNPSRRNRTRTRAAPAPEAPAVYNYPVAYYPAFSPPLVQSSRRPTSSRPHGGSRGSRARGTHVPRHHRRFATYHGPAPWLPPHPSPVYVIQATPSPGATPILSSNASPAPQSDAAGTAGSDPPGKSPGPIAAQMLAPVYMQMQMSPGSDRVAFVPGSPGYAYAYSSSIPMPAPAPSV</sequence>
<evidence type="ECO:0000256" key="1">
    <source>
        <dbReference type="SAM" id="MobiDB-lite"/>
    </source>
</evidence>
<feature type="compositionally biased region" description="Polar residues" evidence="1">
    <location>
        <begin position="504"/>
        <end position="516"/>
    </location>
</feature>
<feature type="region of interest" description="Disordered" evidence="1">
    <location>
        <begin position="364"/>
        <end position="424"/>
    </location>
</feature>
<feature type="compositionally biased region" description="Basic and acidic residues" evidence="1">
    <location>
        <begin position="1"/>
        <end position="10"/>
    </location>
</feature>
<feature type="compositionally biased region" description="Polar residues" evidence="1">
    <location>
        <begin position="36"/>
        <end position="47"/>
    </location>
</feature>
<name>A0AAD6V721_9AGAR</name>
<evidence type="ECO:0000313" key="3">
    <source>
        <dbReference type="Proteomes" id="UP001219525"/>
    </source>
</evidence>
<feature type="compositionally biased region" description="Basic residues" evidence="1">
    <location>
        <begin position="462"/>
        <end position="471"/>
    </location>
</feature>
<proteinExistence type="predicted"/>
<gene>
    <name evidence="2" type="ORF">GGX14DRAFT_154617</name>
</gene>
<evidence type="ECO:0000313" key="2">
    <source>
        <dbReference type="EMBL" id="KAJ7202629.1"/>
    </source>
</evidence>
<dbReference type="AlphaFoldDB" id="A0AAD6V721"/>
<dbReference type="EMBL" id="JARJCW010000054">
    <property type="protein sequence ID" value="KAJ7202629.1"/>
    <property type="molecule type" value="Genomic_DNA"/>
</dbReference>
<feature type="compositionally biased region" description="Low complexity" evidence="1">
    <location>
        <begin position="446"/>
        <end position="456"/>
    </location>
</feature>
<feature type="region of interest" description="Disordered" evidence="1">
    <location>
        <begin position="442"/>
        <end position="471"/>
    </location>
</feature>
<protein>
    <submittedName>
        <fullName evidence="2">Uncharacterized protein</fullName>
    </submittedName>
</protein>
<reference evidence="2" key="1">
    <citation type="submission" date="2023-03" db="EMBL/GenBank/DDBJ databases">
        <title>Massive genome expansion in bonnet fungi (Mycena s.s.) driven by repeated elements and novel gene families across ecological guilds.</title>
        <authorList>
            <consortium name="Lawrence Berkeley National Laboratory"/>
            <person name="Harder C.B."/>
            <person name="Miyauchi S."/>
            <person name="Viragh M."/>
            <person name="Kuo A."/>
            <person name="Thoen E."/>
            <person name="Andreopoulos B."/>
            <person name="Lu D."/>
            <person name="Skrede I."/>
            <person name="Drula E."/>
            <person name="Henrissat B."/>
            <person name="Morin E."/>
            <person name="Kohler A."/>
            <person name="Barry K."/>
            <person name="LaButti K."/>
            <person name="Morin E."/>
            <person name="Salamov A."/>
            <person name="Lipzen A."/>
            <person name="Mereny Z."/>
            <person name="Hegedus B."/>
            <person name="Baldrian P."/>
            <person name="Stursova M."/>
            <person name="Weitz H."/>
            <person name="Taylor A."/>
            <person name="Grigoriev I.V."/>
            <person name="Nagy L.G."/>
            <person name="Martin F."/>
            <person name="Kauserud H."/>
        </authorList>
    </citation>
    <scope>NUCLEOTIDE SEQUENCE</scope>
    <source>
        <strain evidence="2">9144</strain>
    </source>
</reference>
<feature type="region of interest" description="Disordered" evidence="1">
    <location>
        <begin position="287"/>
        <end position="306"/>
    </location>
</feature>
<accession>A0AAD6V721</accession>
<feature type="region of interest" description="Disordered" evidence="1">
    <location>
        <begin position="1"/>
        <end position="85"/>
    </location>
</feature>
<keyword evidence="3" id="KW-1185">Reference proteome</keyword>
<dbReference type="Proteomes" id="UP001219525">
    <property type="component" value="Unassembled WGS sequence"/>
</dbReference>
<feature type="region of interest" description="Disordered" evidence="1">
    <location>
        <begin position="504"/>
        <end position="537"/>
    </location>
</feature>
<feature type="region of interest" description="Disordered" evidence="1">
    <location>
        <begin position="145"/>
        <end position="170"/>
    </location>
</feature>